<dbReference type="InterPro" id="IPR023772">
    <property type="entry name" value="DNA-bd_HTH_TetR-type_CS"/>
</dbReference>
<name>A0ABV6VM72_9ACTN</name>
<evidence type="ECO:0000256" key="2">
    <source>
        <dbReference type="PROSITE-ProRule" id="PRU00335"/>
    </source>
</evidence>
<dbReference type="InterPro" id="IPR001647">
    <property type="entry name" value="HTH_TetR"/>
</dbReference>
<dbReference type="Gene3D" id="1.10.357.10">
    <property type="entry name" value="Tetracycline Repressor, domain 2"/>
    <property type="match status" value="1"/>
</dbReference>
<dbReference type="Pfam" id="PF00440">
    <property type="entry name" value="TetR_N"/>
    <property type="match status" value="1"/>
</dbReference>
<dbReference type="InterPro" id="IPR050109">
    <property type="entry name" value="HTH-type_TetR-like_transc_reg"/>
</dbReference>
<sequence length="210" mass="22395">MAQQAAAAPKRRQARGERRIEELLDAAGQVFAESGYSATTTNAIAARAGVSPGTLYQYFPNKDAMADALAGRFAVELARQQALLAQPDLLALPLDQLLSRLLRPMLRFQRENPACPVLFLGPDTPQRLADVHAPLHAAMLAGVADLLGTLAPRLPEADRNRAAEVAVHLFKGSLPLIVAASPEELPALEDEVIRALLAYFSALVGSSTSP</sequence>
<dbReference type="InterPro" id="IPR041669">
    <property type="entry name" value="TetR_C_15"/>
</dbReference>
<dbReference type="PRINTS" id="PR00455">
    <property type="entry name" value="HTHTETR"/>
</dbReference>
<accession>A0ABV6VM72</accession>
<dbReference type="PROSITE" id="PS50977">
    <property type="entry name" value="HTH_TETR_2"/>
    <property type="match status" value="1"/>
</dbReference>
<dbReference type="PROSITE" id="PS01081">
    <property type="entry name" value="HTH_TETR_1"/>
    <property type="match status" value="1"/>
</dbReference>
<protein>
    <submittedName>
        <fullName evidence="4">TetR/AcrR family transcriptional regulator</fullName>
    </submittedName>
</protein>
<evidence type="ECO:0000313" key="4">
    <source>
        <dbReference type="EMBL" id="MFC1414850.1"/>
    </source>
</evidence>
<dbReference type="InterPro" id="IPR009057">
    <property type="entry name" value="Homeodomain-like_sf"/>
</dbReference>
<dbReference type="Pfam" id="PF17918">
    <property type="entry name" value="TetR_C_15"/>
    <property type="match status" value="1"/>
</dbReference>
<evidence type="ECO:0000256" key="1">
    <source>
        <dbReference type="ARBA" id="ARBA00023125"/>
    </source>
</evidence>
<reference evidence="4 5" key="1">
    <citation type="submission" date="2024-09" db="EMBL/GenBank/DDBJ databases">
        <authorList>
            <person name="Lee S.D."/>
        </authorList>
    </citation>
    <scope>NUCLEOTIDE SEQUENCE [LARGE SCALE GENOMIC DNA]</scope>
    <source>
        <strain evidence="4 5">N1-1</strain>
    </source>
</reference>
<dbReference type="EMBL" id="JBHEZX010000029">
    <property type="protein sequence ID" value="MFC1414850.1"/>
    <property type="molecule type" value="Genomic_DNA"/>
</dbReference>
<evidence type="ECO:0000313" key="5">
    <source>
        <dbReference type="Proteomes" id="UP001592582"/>
    </source>
</evidence>
<organism evidence="4 5">
    <name type="scientific">Streptacidiphilus alkalitolerans</name>
    <dbReference type="NCBI Taxonomy" id="3342712"/>
    <lineage>
        <taxon>Bacteria</taxon>
        <taxon>Bacillati</taxon>
        <taxon>Actinomycetota</taxon>
        <taxon>Actinomycetes</taxon>
        <taxon>Kitasatosporales</taxon>
        <taxon>Streptomycetaceae</taxon>
        <taxon>Streptacidiphilus</taxon>
    </lineage>
</organism>
<keyword evidence="5" id="KW-1185">Reference proteome</keyword>
<evidence type="ECO:0000259" key="3">
    <source>
        <dbReference type="PROSITE" id="PS50977"/>
    </source>
</evidence>
<keyword evidence="1 2" id="KW-0238">DNA-binding</keyword>
<feature type="DNA-binding region" description="H-T-H motif" evidence="2">
    <location>
        <begin position="40"/>
        <end position="59"/>
    </location>
</feature>
<gene>
    <name evidence="4" type="ORF">ACEZDG_36895</name>
</gene>
<dbReference type="PANTHER" id="PTHR30055:SF226">
    <property type="entry name" value="HTH-TYPE TRANSCRIPTIONAL REGULATOR PKSA"/>
    <property type="match status" value="1"/>
</dbReference>
<dbReference type="RefSeq" id="WP_380519150.1">
    <property type="nucleotide sequence ID" value="NZ_JBHEZX010000029.1"/>
</dbReference>
<comment type="caution">
    <text evidence="4">The sequence shown here is derived from an EMBL/GenBank/DDBJ whole genome shotgun (WGS) entry which is preliminary data.</text>
</comment>
<proteinExistence type="predicted"/>
<dbReference type="Proteomes" id="UP001592582">
    <property type="component" value="Unassembled WGS sequence"/>
</dbReference>
<dbReference type="PANTHER" id="PTHR30055">
    <property type="entry name" value="HTH-TYPE TRANSCRIPTIONAL REGULATOR RUTR"/>
    <property type="match status" value="1"/>
</dbReference>
<dbReference type="SUPFAM" id="SSF46689">
    <property type="entry name" value="Homeodomain-like"/>
    <property type="match status" value="1"/>
</dbReference>
<feature type="domain" description="HTH tetR-type" evidence="3">
    <location>
        <begin position="17"/>
        <end position="77"/>
    </location>
</feature>